<reference evidence="4 5" key="1">
    <citation type="submission" date="2014-10" db="EMBL/GenBank/DDBJ databases">
        <title>Draft genome of the hookworm Ancylostoma caninum.</title>
        <authorList>
            <person name="Mitreva M."/>
        </authorList>
    </citation>
    <scope>NUCLEOTIDE SEQUENCE [LARGE SCALE GENOMIC DNA]</scope>
    <source>
        <strain evidence="4 5">Baltimore</strain>
    </source>
</reference>
<dbReference type="InterPro" id="IPR001283">
    <property type="entry name" value="CRISP-related"/>
</dbReference>
<dbReference type="STRING" id="29170.A0A368GQ04"/>
<evidence type="ECO:0000256" key="2">
    <source>
        <dbReference type="SAM" id="SignalP"/>
    </source>
</evidence>
<keyword evidence="2" id="KW-0732">Signal</keyword>
<dbReference type="Gene3D" id="3.40.33.10">
    <property type="entry name" value="CAP"/>
    <property type="match status" value="1"/>
</dbReference>
<protein>
    <submittedName>
        <fullName evidence="4">SCP-like protein</fullName>
    </submittedName>
</protein>
<organism evidence="4 5">
    <name type="scientific">Ancylostoma caninum</name>
    <name type="common">Dog hookworm</name>
    <dbReference type="NCBI Taxonomy" id="29170"/>
    <lineage>
        <taxon>Eukaryota</taxon>
        <taxon>Metazoa</taxon>
        <taxon>Ecdysozoa</taxon>
        <taxon>Nematoda</taxon>
        <taxon>Chromadorea</taxon>
        <taxon>Rhabditida</taxon>
        <taxon>Rhabditina</taxon>
        <taxon>Rhabditomorpha</taxon>
        <taxon>Strongyloidea</taxon>
        <taxon>Ancylostomatidae</taxon>
        <taxon>Ancylostomatinae</taxon>
        <taxon>Ancylostoma</taxon>
    </lineage>
</organism>
<dbReference type="Pfam" id="PF00188">
    <property type="entry name" value="CAP"/>
    <property type="match status" value="1"/>
</dbReference>
<evidence type="ECO:0000313" key="4">
    <source>
        <dbReference type="EMBL" id="RCN45140.1"/>
    </source>
</evidence>
<evidence type="ECO:0000313" key="5">
    <source>
        <dbReference type="Proteomes" id="UP000252519"/>
    </source>
</evidence>
<evidence type="ECO:0000256" key="1">
    <source>
        <dbReference type="SAM" id="MobiDB-lite"/>
    </source>
</evidence>
<dbReference type="InterPro" id="IPR035940">
    <property type="entry name" value="CAP_sf"/>
</dbReference>
<feature type="compositionally biased region" description="Low complexity" evidence="1">
    <location>
        <begin position="30"/>
        <end position="91"/>
    </location>
</feature>
<proteinExistence type="predicted"/>
<dbReference type="InterPro" id="IPR014044">
    <property type="entry name" value="CAP_dom"/>
</dbReference>
<dbReference type="InterPro" id="IPR002413">
    <property type="entry name" value="V5_allergen-like"/>
</dbReference>
<dbReference type="PANTHER" id="PTHR10334">
    <property type="entry name" value="CYSTEINE-RICH SECRETORY PROTEIN-RELATED"/>
    <property type="match status" value="1"/>
</dbReference>
<comment type="caution">
    <text evidence="4">The sequence shown here is derived from an EMBL/GenBank/DDBJ whole genome shotgun (WGS) entry which is preliminary data.</text>
</comment>
<accession>A0A368GQ04</accession>
<sequence>MLQKRFILSFVALLALGLREASAQPGNGTANGTTATTDATTSVATTASTDTSTSAVTTQTTKASTGASSSVESSSSTTTVTTTTQSVVTTTNGHPDPSEIFMASRMHGINQICPQNSGVNDKIRKKALEMHNYRRSLLAAGQVTKRNNNHMPRASNMIELKYDCTLEVAARDRAQSCATNEIQGGLENKHMVAVSSVKDRVEAMEKGVKQWWKQVRKDTPLGLAVTFRDHHQYLPIRSFTRMAWANTQKIGCAVKRCGERWNVVCHYDPAGNIIGQPIYIRGKPCSQCPSGASCSNNLCVLP</sequence>
<name>A0A368GQ04_ANCCA</name>
<dbReference type="CDD" id="cd05380">
    <property type="entry name" value="CAP_euk"/>
    <property type="match status" value="1"/>
</dbReference>
<dbReference type="OrthoDB" id="5820037at2759"/>
<feature type="chain" id="PRO_5017074560" evidence="2">
    <location>
        <begin position="24"/>
        <end position="302"/>
    </location>
</feature>
<dbReference type="SUPFAM" id="SSF55797">
    <property type="entry name" value="PR-1-like"/>
    <property type="match status" value="1"/>
</dbReference>
<dbReference type="EMBL" id="JOJR01000109">
    <property type="protein sequence ID" value="RCN45140.1"/>
    <property type="molecule type" value="Genomic_DNA"/>
</dbReference>
<dbReference type="Proteomes" id="UP000252519">
    <property type="component" value="Unassembled WGS sequence"/>
</dbReference>
<feature type="region of interest" description="Disordered" evidence="1">
    <location>
        <begin position="22"/>
        <end position="96"/>
    </location>
</feature>
<keyword evidence="5" id="KW-1185">Reference proteome</keyword>
<dbReference type="PRINTS" id="PR00838">
    <property type="entry name" value="V5ALLERGEN"/>
</dbReference>
<dbReference type="AlphaFoldDB" id="A0A368GQ04"/>
<gene>
    <name evidence="4" type="ORF">ANCCAN_08827</name>
</gene>
<feature type="domain" description="SCP" evidence="3">
    <location>
        <begin position="122"/>
        <end position="275"/>
    </location>
</feature>
<evidence type="ECO:0000259" key="3">
    <source>
        <dbReference type="SMART" id="SM00198"/>
    </source>
</evidence>
<feature type="signal peptide" evidence="2">
    <location>
        <begin position="1"/>
        <end position="23"/>
    </location>
</feature>
<dbReference type="SMART" id="SM00198">
    <property type="entry name" value="SCP"/>
    <property type="match status" value="1"/>
</dbReference>
<dbReference type="PRINTS" id="PR00837">
    <property type="entry name" value="V5TPXLIKE"/>
</dbReference>